<organism evidence="2 3">
    <name type="scientific">Paraburkholderia piptadeniae</name>
    <dbReference type="NCBI Taxonomy" id="1701573"/>
    <lineage>
        <taxon>Bacteria</taxon>
        <taxon>Pseudomonadati</taxon>
        <taxon>Pseudomonadota</taxon>
        <taxon>Betaproteobacteria</taxon>
        <taxon>Burkholderiales</taxon>
        <taxon>Burkholderiaceae</taxon>
        <taxon>Paraburkholderia</taxon>
    </lineage>
</organism>
<accession>A0A1N7RLC7</accession>
<evidence type="ECO:0000313" key="3">
    <source>
        <dbReference type="Proteomes" id="UP000195569"/>
    </source>
</evidence>
<name>A0A1N7RLC7_9BURK</name>
<keyword evidence="1" id="KW-0812">Transmembrane</keyword>
<gene>
    <name evidence="2" type="ORF">BN2476_70063</name>
</gene>
<keyword evidence="1" id="KW-0472">Membrane</keyword>
<comment type="caution">
    <text evidence="2">The sequence shown here is derived from an EMBL/GenBank/DDBJ whole genome shotgun (WGS) entry which is preliminary data.</text>
</comment>
<proteinExistence type="predicted"/>
<dbReference type="Proteomes" id="UP000195569">
    <property type="component" value="Unassembled WGS sequence"/>
</dbReference>
<evidence type="ECO:0000256" key="1">
    <source>
        <dbReference type="SAM" id="Phobius"/>
    </source>
</evidence>
<keyword evidence="3" id="KW-1185">Reference proteome</keyword>
<feature type="transmembrane region" description="Helical" evidence="1">
    <location>
        <begin position="7"/>
        <end position="26"/>
    </location>
</feature>
<dbReference type="EMBL" id="CYGY02000007">
    <property type="protein sequence ID" value="SIT35910.1"/>
    <property type="molecule type" value="Genomic_DNA"/>
</dbReference>
<keyword evidence="1" id="KW-1133">Transmembrane helix</keyword>
<protein>
    <submittedName>
        <fullName evidence="2">Uncharacterized protein</fullName>
    </submittedName>
</protein>
<dbReference type="AlphaFoldDB" id="A0A1N7RLC7"/>
<evidence type="ECO:0000313" key="2">
    <source>
        <dbReference type="EMBL" id="SIT35910.1"/>
    </source>
</evidence>
<feature type="transmembrane region" description="Helical" evidence="1">
    <location>
        <begin position="32"/>
        <end position="50"/>
    </location>
</feature>
<reference evidence="2" key="1">
    <citation type="submission" date="2016-12" db="EMBL/GenBank/DDBJ databases">
        <authorList>
            <person name="Moulin L."/>
        </authorList>
    </citation>
    <scope>NUCLEOTIDE SEQUENCE [LARGE SCALE GENOMIC DNA]</scope>
    <source>
        <strain evidence="2">STM 7183</strain>
    </source>
</reference>
<sequence length="85" mass="9161">MQRRDVLLDAGFAPGPVGAGVLALSIARDAGMLHVLTQVALPVSLFAIGLRLRMPHSTRCEVGCIAIVESGQVTPRYDEAYLYHQ</sequence>